<organism evidence="2 3">
    <name type="scientific">Meristemomyces frigidus</name>
    <dbReference type="NCBI Taxonomy" id="1508187"/>
    <lineage>
        <taxon>Eukaryota</taxon>
        <taxon>Fungi</taxon>
        <taxon>Dikarya</taxon>
        <taxon>Ascomycota</taxon>
        <taxon>Pezizomycotina</taxon>
        <taxon>Dothideomycetes</taxon>
        <taxon>Dothideomycetidae</taxon>
        <taxon>Mycosphaerellales</taxon>
        <taxon>Teratosphaeriaceae</taxon>
        <taxon>Meristemomyces</taxon>
    </lineage>
</organism>
<feature type="region of interest" description="Disordered" evidence="1">
    <location>
        <begin position="153"/>
        <end position="221"/>
    </location>
</feature>
<evidence type="ECO:0000313" key="2">
    <source>
        <dbReference type="EMBL" id="KAK5117666.1"/>
    </source>
</evidence>
<feature type="region of interest" description="Disordered" evidence="1">
    <location>
        <begin position="233"/>
        <end position="257"/>
    </location>
</feature>
<accession>A0AAN7TPD2</accession>
<feature type="compositionally biased region" description="Polar residues" evidence="1">
    <location>
        <begin position="206"/>
        <end position="221"/>
    </location>
</feature>
<comment type="caution">
    <text evidence="2">The sequence shown here is derived from an EMBL/GenBank/DDBJ whole genome shotgun (WGS) entry which is preliminary data.</text>
</comment>
<dbReference type="EMBL" id="JAVRRL010000004">
    <property type="protein sequence ID" value="KAK5117666.1"/>
    <property type="molecule type" value="Genomic_DNA"/>
</dbReference>
<dbReference type="Proteomes" id="UP001310890">
    <property type="component" value="Unassembled WGS sequence"/>
</dbReference>
<dbReference type="AlphaFoldDB" id="A0AAN7TPD2"/>
<protein>
    <submittedName>
        <fullName evidence="2">Uncharacterized protein</fullName>
    </submittedName>
</protein>
<reference evidence="2" key="1">
    <citation type="submission" date="2023-08" db="EMBL/GenBank/DDBJ databases">
        <title>Black Yeasts Isolated from many extreme environments.</title>
        <authorList>
            <person name="Coleine C."/>
            <person name="Stajich J.E."/>
            <person name="Selbmann L."/>
        </authorList>
    </citation>
    <scope>NUCLEOTIDE SEQUENCE</scope>
    <source>
        <strain evidence="2">CCFEE 5401</strain>
    </source>
</reference>
<gene>
    <name evidence="2" type="ORF">LTR62_005089</name>
</gene>
<evidence type="ECO:0000256" key="1">
    <source>
        <dbReference type="SAM" id="MobiDB-lite"/>
    </source>
</evidence>
<sequence>MSPQPPPALLPILSPILRQRLQYMTPNTARGESWLPLLQWDPERAAKLPDIVERVQPEPHPVSGELELDEIRPAKYRRLDEETLQSRLEVEQYEILPIYVWCENDEHGQTGPGWKLSELRSLEDIEDGTEWFSTIGKANDAAEMAANTHILSVPTSSSNSQPNGNREHTTYAMSDGEDYDDGSYWAGYDATPGRTPAKGPSPAPPNTTTAHQQSNTRPRSQSELDYYNRYGNEFQPALDGHDPDEPDITDGAGGSTLTGVALATPSQSAAFAPPRIHTQSIPQQRSLFPPDQAVTKPHDSVVSLPQPRAISPTTSHGSVDRLEEAAEALSQPRVEGDTRALLGIKQHISTDIKSLFRLAKSAGMELREFEEVVGRELSVLGMFED</sequence>
<evidence type="ECO:0000313" key="3">
    <source>
        <dbReference type="Proteomes" id="UP001310890"/>
    </source>
</evidence>
<feature type="compositionally biased region" description="Polar residues" evidence="1">
    <location>
        <begin position="153"/>
        <end position="164"/>
    </location>
</feature>
<proteinExistence type="predicted"/>
<name>A0AAN7TPD2_9PEZI</name>